<proteinExistence type="predicted"/>
<sequence>MSIVKNPVVTSIVGGVIGLLAGVMIGKGSVDGPLHDAVQRAMAPMTESSAAQSSAMAALSARIESLEAQLAEGASASEDLVGTFGAQLAELKDSIGGAISGTASEQSEALKTALAEISTKIASQAEALKQAAVRPRPDKAESAAAPAPAADPVAMPAAGPTLGAGQTALFADGAVRAFVRRVTAEGAVLSINGASSEIGAGESVVVRHDGGTCRVGVAQVSGAGVALSSDCDGGAAPEDGVSATPGQTVMLADGALRAFVSGVVGGDARLSINGVGTQVLAVGESAETEVDGRTCSVTVTGIRGGTVGLTGRCD</sequence>
<dbReference type="RefSeq" id="WP_284485790.1">
    <property type="nucleotide sequence ID" value="NZ_JASNJE010000013.1"/>
</dbReference>
<protein>
    <submittedName>
        <fullName evidence="1">Uncharacterized protein</fullName>
    </submittedName>
</protein>
<keyword evidence="2" id="KW-1185">Reference proteome</keyword>
<reference evidence="1 2" key="1">
    <citation type="submission" date="2023-05" db="EMBL/GenBank/DDBJ databases">
        <title>Sedimentitalea sp. nov. JM2-8.</title>
        <authorList>
            <person name="Huang J."/>
        </authorList>
    </citation>
    <scope>NUCLEOTIDE SEQUENCE [LARGE SCALE GENOMIC DNA]</scope>
    <source>
        <strain evidence="1 2">JM2-8</strain>
    </source>
</reference>
<organism evidence="1 2">
    <name type="scientific">Sedimentitalea xiamensis</name>
    <dbReference type="NCBI Taxonomy" id="3050037"/>
    <lineage>
        <taxon>Bacteria</taxon>
        <taxon>Pseudomonadati</taxon>
        <taxon>Pseudomonadota</taxon>
        <taxon>Alphaproteobacteria</taxon>
        <taxon>Rhodobacterales</taxon>
        <taxon>Paracoccaceae</taxon>
        <taxon>Sedimentitalea</taxon>
    </lineage>
</organism>
<evidence type="ECO:0000313" key="2">
    <source>
        <dbReference type="Proteomes" id="UP001227126"/>
    </source>
</evidence>
<evidence type="ECO:0000313" key="1">
    <source>
        <dbReference type="EMBL" id="MDK3073854.1"/>
    </source>
</evidence>
<accession>A0ABT7FFE6</accession>
<gene>
    <name evidence="1" type="ORF">QO034_12090</name>
</gene>
<name>A0ABT7FFE6_9RHOB</name>
<dbReference type="EMBL" id="JASNJE010000013">
    <property type="protein sequence ID" value="MDK3073854.1"/>
    <property type="molecule type" value="Genomic_DNA"/>
</dbReference>
<dbReference type="Proteomes" id="UP001227126">
    <property type="component" value="Unassembled WGS sequence"/>
</dbReference>
<comment type="caution">
    <text evidence="1">The sequence shown here is derived from an EMBL/GenBank/DDBJ whole genome shotgun (WGS) entry which is preliminary data.</text>
</comment>